<evidence type="ECO:0008006" key="3">
    <source>
        <dbReference type="Google" id="ProtNLM"/>
    </source>
</evidence>
<protein>
    <recommendedName>
        <fullName evidence="3">KIF-binding protein</fullName>
    </recommendedName>
</protein>
<dbReference type="Proteomes" id="UP000198406">
    <property type="component" value="Unassembled WGS sequence"/>
</dbReference>
<reference evidence="1 2" key="1">
    <citation type="journal article" date="2015" name="Plant Cell">
        <title>Oil accumulation by the oleaginous diatom Fistulifera solaris as revealed by the genome and transcriptome.</title>
        <authorList>
            <person name="Tanaka T."/>
            <person name="Maeda Y."/>
            <person name="Veluchamy A."/>
            <person name="Tanaka M."/>
            <person name="Abida H."/>
            <person name="Marechal E."/>
            <person name="Bowler C."/>
            <person name="Muto M."/>
            <person name="Sunaga Y."/>
            <person name="Tanaka M."/>
            <person name="Yoshino T."/>
            <person name="Taniguchi T."/>
            <person name="Fukuda Y."/>
            <person name="Nemoto M."/>
            <person name="Matsumoto M."/>
            <person name="Wong P.S."/>
            <person name="Aburatani S."/>
            <person name="Fujibuchi W."/>
        </authorList>
    </citation>
    <scope>NUCLEOTIDE SEQUENCE [LARGE SCALE GENOMIC DNA]</scope>
    <source>
        <strain evidence="1 2">JPCC DA0580</strain>
    </source>
</reference>
<gene>
    <name evidence="1" type="ORF">FisN_2Lh371</name>
</gene>
<evidence type="ECO:0000313" key="1">
    <source>
        <dbReference type="EMBL" id="GAX15893.1"/>
    </source>
</evidence>
<name>A0A1Z5JPC2_FISSO</name>
<evidence type="ECO:0000313" key="2">
    <source>
        <dbReference type="Proteomes" id="UP000198406"/>
    </source>
</evidence>
<comment type="caution">
    <text evidence="1">The sequence shown here is derived from an EMBL/GenBank/DDBJ whole genome shotgun (WGS) entry which is preliminary data.</text>
</comment>
<dbReference type="EMBL" id="BDSP01000097">
    <property type="protein sequence ID" value="GAX15893.1"/>
    <property type="molecule type" value="Genomic_DNA"/>
</dbReference>
<dbReference type="InterPro" id="IPR011990">
    <property type="entry name" value="TPR-like_helical_dom_sf"/>
</dbReference>
<accession>A0A1Z5JPC2</accession>
<sequence length="210" mass="23427">MALNKACLQNNEAIGLFTTGRLEDAVTKWRDALAIIRKAADSSQAPPDCLPDTLVASRIEGLHDERHIISMFDKVFALADTATKQDENFLAAIVLYNIGIAYSLQRKECSAASRVLNLYRLSLQILRDSDLLWQSHTTLLLMALYNNLAHMAFCVHETAYAVYALEELTLLLMDESVKANLTSHEEDFEFFYRNTLVLASRVGIATSPAA</sequence>
<proteinExistence type="predicted"/>
<dbReference type="InParanoid" id="A0A1Z5JPC2"/>
<dbReference type="SUPFAM" id="SSF48452">
    <property type="entry name" value="TPR-like"/>
    <property type="match status" value="1"/>
</dbReference>
<organism evidence="1 2">
    <name type="scientific">Fistulifera solaris</name>
    <name type="common">Oleaginous diatom</name>
    <dbReference type="NCBI Taxonomy" id="1519565"/>
    <lineage>
        <taxon>Eukaryota</taxon>
        <taxon>Sar</taxon>
        <taxon>Stramenopiles</taxon>
        <taxon>Ochrophyta</taxon>
        <taxon>Bacillariophyta</taxon>
        <taxon>Bacillariophyceae</taxon>
        <taxon>Bacillariophycidae</taxon>
        <taxon>Naviculales</taxon>
        <taxon>Naviculaceae</taxon>
        <taxon>Fistulifera</taxon>
    </lineage>
</organism>
<keyword evidence="2" id="KW-1185">Reference proteome</keyword>
<dbReference type="AlphaFoldDB" id="A0A1Z5JPC2"/>